<keyword evidence="3" id="KW-0238">DNA-binding</keyword>
<feature type="transmembrane region" description="Helical" evidence="2">
    <location>
        <begin position="52"/>
        <end position="75"/>
    </location>
</feature>
<dbReference type="RefSeq" id="WP_182707999.1">
    <property type="nucleotide sequence ID" value="NZ_JACJII010000001.1"/>
</dbReference>
<dbReference type="InterPro" id="IPR010994">
    <property type="entry name" value="RuvA_2-like"/>
</dbReference>
<dbReference type="Proteomes" id="UP000539313">
    <property type="component" value="Unassembled WGS sequence"/>
</dbReference>
<keyword evidence="4" id="KW-1185">Reference proteome</keyword>
<gene>
    <name evidence="3" type="ORF">HNR21_006295</name>
</gene>
<proteinExistence type="predicted"/>
<evidence type="ECO:0000313" key="4">
    <source>
        <dbReference type="Proteomes" id="UP000539313"/>
    </source>
</evidence>
<keyword evidence="2" id="KW-0472">Membrane</keyword>
<dbReference type="AlphaFoldDB" id="A0A7W3N4P6"/>
<dbReference type="Pfam" id="PF12836">
    <property type="entry name" value="HHH_3"/>
    <property type="match status" value="1"/>
</dbReference>
<protein>
    <submittedName>
        <fullName evidence="3">DNA uptake protein ComE-like DNA-binding protein</fullName>
    </submittedName>
</protein>
<organism evidence="3 4">
    <name type="scientific">Thermomonospora cellulosilytica</name>
    <dbReference type="NCBI Taxonomy" id="1411118"/>
    <lineage>
        <taxon>Bacteria</taxon>
        <taxon>Bacillati</taxon>
        <taxon>Actinomycetota</taxon>
        <taxon>Actinomycetes</taxon>
        <taxon>Streptosporangiales</taxon>
        <taxon>Thermomonosporaceae</taxon>
        <taxon>Thermomonospora</taxon>
    </lineage>
</organism>
<reference evidence="3 4" key="1">
    <citation type="submission" date="2020-08" db="EMBL/GenBank/DDBJ databases">
        <title>Sequencing the genomes of 1000 actinobacteria strains.</title>
        <authorList>
            <person name="Klenk H.-P."/>
        </authorList>
    </citation>
    <scope>NUCLEOTIDE SEQUENCE [LARGE SCALE GENOMIC DNA]</scope>
    <source>
        <strain evidence="3 4">DSM 45823</strain>
    </source>
</reference>
<evidence type="ECO:0000256" key="1">
    <source>
        <dbReference type="SAM" id="MobiDB-lite"/>
    </source>
</evidence>
<evidence type="ECO:0000256" key="2">
    <source>
        <dbReference type="SAM" id="Phobius"/>
    </source>
</evidence>
<comment type="caution">
    <text evidence="3">The sequence shown here is derived from an EMBL/GenBank/DDBJ whole genome shotgun (WGS) entry which is preliminary data.</text>
</comment>
<feature type="region of interest" description="Disordered" evidence="1">
    <location>
        <begin position="1"/>
        <end position="33"/>
    </location>
</feature>
<sequence length="211" mass="23310">MTEQPHQPHQPYPPKLPPGPEAQPPPAVNVHLHHHGVPPGAVVVRDNSSIHLFHLILTVLSCGAWAPIWIIHAIVMAVKQPGAPLPPVPGAPMTPEQKNRMALEQAHARIRRRQEARTLAMQDPLTARELMIGRTDMPPDRRPYDDGGLIDVNVVPAQELTRFGLSMQDAERIVRLRAETGGFSSAEDLAVVANLPPHLVPELREYGLFLR</sequence>
<evidence type="ECO:0000313" key="3">
    <source>
        <dbReference type="EMBL" id="MBA9007413.1"/>
    </source>
</evidence>
<keyword evidence="2" id="KW-0812">Transmembrane</keyword>
<feature type="compositionally biased region" description="Pro residues" evidence="1">
    <location>
        <begin position="8"/>
        <end position="27"/>
    </location>
</feature>
<dbReference type="EMBL" id="JACJII010000001">
    <property type="protein sequence ID" value="MBA9007413.1"/>
    <property type="molecule type" value="Genomic_DNA"/>
</dbReference>
<name>A0A7W3N4P6_9ACTN</name>
<dbReference type="GO" id="GO:0003677">
    <property type="term" value="F:DNA binding"/>
    <property type="evidence" value="ECO:0007669"/>
    <property type="project" value="UniProtKB-KW"/>
</dbReference>
<accession>A0A7W3N4P6</accession>
<keyword evidence="2" id="KW-1133">Transmembrane helix</keyword>
<dbReference type="SUPFAM" id="SSF47781">
    <property type="entry name" value="RuvA domain 2-like"/>
    <property type="match status" value="1"/>
</dbReference>